<dbReference type="AlphaFoldDB" id="A0A931FWS7"/>
<evidence type="ECO:0000256" key="2">
    <source>
        <dbReference type="RuleBase" id="RU003750"/>
    </source>
</evidence>
<evidence type="ECO:0000256" key="4">
    <source>
        <dbReference type="SAM" id="Phobius"/>
    </source>
</evidence>
<feature type="transmembrane region" description="Helical" evidence="4">
    <location>
        <begin position="41"/>
        <end position="62"/>
    </location>
</feature>
<feature type="transmembrane region" description="Helical" evidence="4">
    <location>
        <begin position="239"/>
        <end position="263"/>
    </location>
</feature>
<keyword evidence="4" id="KW-0812">Transmembrane</keyword>
<comment type="caution">
    <text evidence="5">The sequence shown here is derived from an EMBL/GenBank/DDBJ whole genome shotgun (WGS) entry which is preliminary data.</text>
</comment>
<keyword evidence="6" id="KW-1185">Reference proteome</keyword>
<dbReference type="PROSITE" id="PS00379">
    <property type="entry name" value="CDP_ALCOHOL_P_TRANSF"/>
    <property type="match status" value="1"/>
</dbReference>
<dbReference type="Pfam" id="PF01066">
    <property type="entry name" value="CDP-OH_P_transf"/>
    <property type="match status" value="1"/>
</dbReference>
<feature type="transmembrane region" description="Helical" evidence="4">
    <location>
        <begin position="68"/>
        <end position="86"/>
    </location>
</feature>
<accession>A0A931FWS7</accession>
<feature type="region of interest" description="Disordered" evidence="3">
    <location>
        <begin position="168"/>
        <end position="198"/>
    </location>
</feature>
<gene>
    <name evidence="5" type="ORF">I4J89_01110</name>
</gene>
<feature type="transmembrane region" description="Helical" evidence="4">
    <location>
        <begin position="132"/>
        <end position="149"/>
    </location>
</feature>
<evidence type="ECO:0000256" key="1">
    <source>
        <dbReference type="ARBA" id="ARBA00022679"/>
    </source>
</evidence>
<dbReference type="Proteomes" id="UP000598146">
    <property type="component" value="Unassembled WGS sequence"/>
</dbReference>
<sequence>MKVTLQEIRERTYKPVDAWWTVLLVDPLAARLVRQVAPYRWITPNVLTLVATVFGTGAAVCFAVGDRWFLVAGALLFHLSFVVDCMDGKIARLNGTGTMFGQWLDFVLDRVRVFFIALALFGGQYVQTGEVAYLWLMAVAIFLDLFRYLNSSQMQKVRRSMSDQLAELQPPQPVHPEAPAGMAEPTDEMPEQVSAPPAGNLSLKRRVGDFLRQRRIRTHLISGIEYEMFVFIIGPLTGLIFPVTIAAGAGLLAFEAFLIYKLLRTCQVFPAKLKTAQAEYAAYQNDGPARPLTTSI</sequence>
<keyword evidence="4" id="KW-0472">Membrane</keyword>
<dbReference type="GO" id="GO:0008654">
    <property type="term" value="P:phospholipid biosynthetic process"/>
    <property type="evidence" value="ECO:0007669"/>
    <property type="project" value="InterPro"/>
</dbReference>
<evidence type="ECO:0000256" key="3">
    <source>
        <dbReference type="SAM" id="MobiDB-lite"/>
    </source>
</evidence>
<dbReference type="RefSeq" id="WP_196411884.1">
    <property type="nucleotide sequence ID" value="NZ_JADQTO010000001.1"/>
</dbReference>
<reference evidence="5" key="1">
    <citation type="submission" date="2020-11" db="EMBL/GenBank/DDBJ databases">
        <title>Isolation and identification of active actinomycetes.</title>
        <authorList>
            <person name="Sun X."/>
        </authorList>
    </citation>
    <scope>NUCLEOTIDE SEQUENCE</scope>
    <source>
        <strain evidence="5">NEAU-A11</strain>
    </source>
</reference>
<evidence type="ECO:0000313" key="5">
    <source>
        <dbReference type="EMBL" id="MBG0560071.1"/>
    </source>
</evidence>
<keyword evidence="4" id="KW-1133">Transmembrane helix</keyword>
<dbReference type="InterPro" id="IPR000462">
    <property type="entry name" value="CDP-OH_P_trans"/>
</dbReference>
<dbReference type="InterPro" id="IPR043130">
    <property type="entry name" value="CDP-OH_PTrfase_TM_dom"/>
</dbReference>
<dbReference type="GO" id="GO:0016780">
    <property type="term" value="F:phosphotransferase activity, for other substituted phosphate groups"/>
    <property type="evidence" value="ECO:0007669"/>
    <property type="project" value="InterPro"/>
</dbReference>
<feature type="transmembrane region" description="Helical" evidence="4">
    <location>
        <begin position="107"/>
        <end position="126"/>
    </location>
</feature>
<dbReference type="Gene3D" id="1.20.120.1760">
    <property type="match status" value="1"/>
</dbReference>
<dbReference type="EMBL" id="JADQTO010000001">
    <property type="protein sequence ID" value="MBG0560071.1"/>
    <property type="molecule type" value="Genomic_DNA"/>
</dbReference>
<dbReference type="GO" id="GO:0016020">
    <property type="term" value="C:membrane"/>
    <property type="evidence" value="ECO:0007669"/>
    <property type="project" value="InterPro"/>
</dbReference>
<protein>
    <submittedName>
        <fullName evidence="5">CDP-alcohol phosphatidyltransferase family protein</fullName>
    </submittedName>
</protein>
<evidence type="ECO:0000313" key="6">
    <source>
        <dbReference type="Proteomes" id="UP000598146"/>
    </source>
</evidence>
<name>A0A931FWS7_9ACTN</name>
<organism evidence="5 6">
    <name type="scientific">Actinoplanes aureus</name>
    <dbReference type="NCBI Taxonomy" id="2792083"/>
    <lineage>
        <taxon>Bacteria</taxon>
        <taxon>Bacillati</taxon>
        <taxon>Actinomycetota</taxon>
        <taxon>Actinomycetes</taxon>
        <taxon>Micromonosporales</taxon>
        <taxon>Micromonosporaceae</taxon>
        <taxon>Actinoplanes</taxon>
    </lineage>
</organism>
<proteinExistence type="inferred from homology"/>
<keyword evidence="1 2" id="KW-0808">Transferase</keyword>
<comment type="similarity">
    <text evidence="2">Belongs to the CDP-alcohol phosphatidyltransferase class-I family.</text>
</comment>
<dbReference type="InterPro" id="IPR048254">
    <property type="entry name" value="CDP_ALCOHOL_P_TRANSF_CS"/>
</dbReference>